<dbReference type="EMBL" id="CNFT01000736">
    <property type="protein sequence ID" value="CKS24911.1"/>
    <property type="molecule type" value="Genomic_DNA"/>
</dbReference>
<feature type="region of interest" description="Disordered" evidence="1">
    <location>
        <begin position="82"/>
        <end position="101"/>
    </location>
</feature>
<accession>A0A655AAH4</accession>
<dbReference type="Proteomes" id="UP000050164">
    <property type="component" value="Unassembled WGS sequence"/>
</dbReference>
<name>A0A655AAH4_MYCTX</name>
<organism evidence="2 3">
    <name type="scientific">Mycobacterium tuberculosis</name>
    <dbReference type="NCBI Taxonomy" id="1773"/>
    <lineage>
        <taxon>Bacteria</taxon>
        <taxon>Bacillati</taxon>
        <taxon>Actinomycetota</taxon>
        <taxon>Actinomycetes</taxon>
        <taxon>Mycobacteriales</taxon>
        <taxon>Mycobacteriaceae</taxon>
        <taxon>Mycobacterium</taxon>
        <taxon>Mycobacterium tuberculosis complex</taxon>
    </lineage>
</organism>
<protein>
    <submittedName>
        <fullName evidence="2">Uncharacterized protein</fullName>
    </submittedName>
</protein>
<proteinExistence type="predicted"/>
<evidence type="ECO:0000313" key="2">
    <source>
        <dbReference type="EMBL" id="CKS24911.1"/>
    </source>
</evidence>
<reference evidence="2 3" key="1">
    <citation type="submission" date="2015-03" db="EMBL/GenBank/DDBJ databases">
        <authorList>
            <consortium name="Pathogen Informatics"/>
        </authorList>
    </citation>
    <scope>NUCLEOTIDE SEQUENCE [LARGE SCALE GENOMIC DNA]</scope>
    <source>
        <strain evidence="2 3">Bir 185</strain>
    </source>
</reference>
<evidence type="ECO:0000313" key="3">
    <source>
        <dbReference type="Proteomes" id="UP000050164"/>
    </source>
</evidence>
<sequence length="234" mass="25920">MRARQPQPVAHRHRYRLGIVADLPGRLDYLVEQGAGGAQRRLGGCRRGLGRRTFRQGPSGPKPFLAAGQLDQIVNRGARIAQRSRANRQREKSKHRKAIQRPVHDWSVKHREHAISGHEDVVGNAVVAAGATQTQCVPSVEDLQLVLVQRDDRRHLPVVDEAAGEHDVRVVDPAAKRPASGHHDTAVDGPGRATWRPHPRRDTPPPAEHFLAAARRQVGDQQGTGNRDRHTPSR</sequence>
<gene>
    <name evidence="2" type="ORF">ERS027659_02838</name>
</gene>
<evidence type="ECO:0000256" key="1">
    <source>
        <dbReference type="SAM" id="MobiDB-lite"/>
    </source>
</evidence>
<feature type="compositionally biased region" description="Basic residues" evidence="1">
    <location>
        <begin position="85"/>
        <end position="99"/>
    </location>
</feature>
<dbReference type="AlphaFoldDB" id="A0A655AAH4"/>
<feature type="region of interest" description="Disordered" evidence="1">
    <location>
        <begin position="164"/>
        <end position="234"/>
    </location>
</feature>